<reference evidence="1 2" key="1">
    <citation type="submission" date="2021-06" db="EMBL/GenBank/DDBJ databases">
        <authorList>
            <person name="Palmer J.M."/>
        </authorList>
    </citation>
    <scope>NUCLEOTIDE SEQUENCE [LARGE SCALE GENOMIC DNA]</scope>
    <source>
        <strain evidence="1 2">XC_2019</strain>
        <tissue evidence="1">Muscle</tissue>
    </source>
</reference>
<evidence type="ECO:0000313" key="1">
    <source>
        <dbReference type="EMBL" id="MEQ2207807.1"/>
    </source>
</evidence>
<dbReference type="EMBL" id="JAHRIN010046017">
    <property type="protein sequence ID" value="MEQ2207807.1"/>
    <property type="molecule type" value="Genomic_DNA"/>
</dbReference>
<feature type="non-terminal residue" evidence="1">
    <location>
        <position position="78"/>
    </location>
</feature>
<evidence type="ECO:0000313" key="2">
    <source>
        <dbReference type="Proteomes" id="UP001434883"/>
    </source>
</evidence>
<sequence length="78" mass="8631">TVRPRHRSRLYAWGGRPRRRTLVCYIYADSLVLIGVPPSGARSPAQAGSADMLPKVETESLGLTRSYGEQGHLPRNVQ</sequence>
<accession>A0ABV0RJF0</accession>
<proteinExistence type="predicted"/>
<organism evidence="1 2">
    <name type="scientific">Xenoophorus captivus</name>
    <dbReference type="NCBI Taxonomy" id="1517983"/>
    <lineage>
        <taxon>Eukaryota</taxon>
        <taxon>Metazoa</taxon>
        <taxon>Chordata</taxon>
        <taxon>Craniata</taxon>
        <taxon>Vertebrata</taxon>
        <taxon>Euteleostomi</taxon>
        <taxon>Actinopterygii</taxon>
        <taxon>Neopterygii</taxon>
        <taxon>Teleostei</taxon>
        <taxon>Neoteleostei</taxon>
        <taxon>Acanthomorphata</taxon>
        <taxon>Ovalentaria</taxon>
        <taxon>Atherinomorphae</taxon>
        <taxon>Cyprinodontiformes</taxon>
        <taxon>Goodeidae</taxon>
        <taxon>Xenoophorus</taxon>
    </lineage>
</organism>
<feature type="non-terminal residue" evidence="1">
    <location>
        <position position="1"/>
    </location>
</feature>
<dbReference type="Proteomes" id="UP001434883">
    <property type="component" value="Unassembled WGS sequence"/>
</dbReference>
<comment type="caution">
    <text evidence="1">The sequence shown here is derived from an EMBL/GenBank/DDBJ whole genome shotgun (WGS) entry which is preliminary data.</text>
</comment>
<protein>
    <recommendedName>
        <fullName evidence="3">MHC class I antigen</fullName>
    </recommendedName>
</protein>
<keyword evidence="2" id="KW-1185">Reference proteome</keyword>
<evidence type="ECO:0008006" key="3">
    <source>
        <dbReference type="Google" id="ProtNLM"/>
    </source>
</evidence>
<gene>
    <name evidence="1" type="ORF">XENOCAPTIV_019011</name>
</gene>
<name>A0ABV0RJF0_9TELE</name>